<protein>
    <recommendedName>
        <fullName evidence="3">NAD-dependent epimerase/dehydratase domain-containing protein</fullName>
    </recommendedName>
</protein>
<dbReference type="NCBIfam" id="NF043036">
    <property type="entry name" value="ErythonDh"/>
    <property type="match status" value="1"/>
</dbReference>
<dbReference type="Proteomes" id="UP000502508">
    <property type="component" value="Chromosome"/>
</dbReference>
<gene>
    <name evidence="4" type="ORF">Pflav_026160</name>
</gene>
<reference evidence="4 5" key="2">
    <citation type="submission" date="2020-03" db="EMBL/GenBank/DDBJ databases">
        <authorList>
            <person name="Ichikawa N."/>
            <person name="Kimura A."/>
            <person name="Kitahashi Y."/>
            <person name="Uohara A."/>
        </authorList>
    </citation>
    <scope>NUCLEOTIDE SEQUENCE [LARGE SCALE GENOMIC DNA]</scope>
    <source>
        <strain evidence="4 5">NBRC 107702</strain>
    </source>
</reference>
<dbReference type="PANTHER" id="PTHR43103">
    <property type="entry name" value="NUCLEOSIDE-DIPHOSPHATE-SUGAR EPIMERASE"/>
    <property type="match status" value="1"/>
</dbReference>
<dbReference type="InterPro" id="IPR036291">
    <property type="entry name" value="NAD(P)-bd_dom_sf"/>
</dbReference>
<dbReference type="AlphaFoldDB" id="A0A6F8XQW8"/>
<dbReference type="GO" id="GO:0016491">
    <property type="term" value="F:oxidoreductase activity"/>
    <property type="evidence" value="ECO:0007669"/>
    <property type="project" value="InterPro"/>
</dbReference>
<evidence type="ECO:0000256" key="1">
    <source>
        <dbReference type="ARBA" id="ARBA00022857"/>
    </source>
</evidence>
<reference evidence="4 5" key="1">
    <citation type="submission" date="2020-03" db="EMBL/GenBank/DDBJ databases">
        <title>Whole genome shotgun sequence of Phytohabitans flavus NBRC 107702.</title>
        <authorList>
            <person name="Komaki H."/>
            <person name="Tamura T."/>
        </authorList>
    </citation>
    <scope>NUCLEOTIDE SEQUENCE [LARGE SCALE GENOMIC DNA]</scope>
    <source>
        <strain evidence="4 5">NBRC 107702</strain>
    </source>
</reference>
<dbReference type="InterPro" id="IPR050005">
    <property type="entry name" value="DenD"/>
</dbReference>
<feature type="domain" description="NAD-dependent epimerase/dehydratase" evidence="3">
    <location>
        <begin position="12"/>
        <end position="216"/>
    </location>
</feature>
<name>A0A6F8XQW8_9ACTN</name>
<dbReference type="Pfam" id="PF01370">
    <property type="entry name" value="Epimerase"/>
    <property type="match status" value="1"/>
</dbReference>
<dbReference type="Gene3D" id="3.90.25.10">
    <property type="entry name" value="UDP-galactose 4-epimerase, domain 1"/>
    <property type="match status" value="1"/>
</dbReference>
<dbReference type="EMBL" id="AP022870">
    <property type="protein sequence ID" value="BCB76206.1"/>
    <property type="molecule type" value="Genomic_DNA"/>
</dbReference>
<keyword evidence="1" id="KW-0521">NADP</keyword>
<evidence type="ECO:0000313" key="5">
    <source>
        <dbReference type="Proteomes" id="UP000502508"/>
    </source>
</evidence>
<accession>A0A6F8XQW8</accession>
<keyword evidence="5" id="KW-1185">Reference proteome</keyword>
<dbReference type="PANTHER" id="PTHR43103:SF3">
    <property type="entry name" value="ADP-L-GLYCERO-D-MANNO-HEPTOSE-6-EPIMERASE"/>
    <property type="match status" value="1"/>
</dbReference>
<keyword evidence="2" id="KW-0119">Carbohydrate metabolism</keyword>
<proteinExistence type="predicted"/>
<dbReference type="Gene3D" id="3.40.50.720">
    <property type="entry name" value="NAD(P)-binding Rossmann-like Domain"/>
    <property type="match status" value="1"/>
</dbReference>
<sequence length="330" mass="34350">MTLTLAGASMNVVITGGAGFLGLRLARTILGAGELAVRGAAPVPVHQVTLLDRVAPTGLDDARLRAVVGDLAQVAAEGVAGADVVFHLASAVSGEAEADFDLGMSANLRAGQVLLEACRALPSPPVLVFASSLAVYGRWPQLPPLDVVDDATLPTPRTSYGIQKFVLEQLVTDYTRKGFLIGRSVRLMTVSVRPGRPNAAASGFLSGIVREPLAGRRAVCPVPPSTAVALSSPRRTIDGLLRAAAASEEEWGAPIAMNLPALTTTVAEMVDALTAEVGPEVAALIDWVPDPAVEAIVAGWPSRFETARAAVLGLTPEPDFRAIIRAYRSE</sequence>
<evidence type="ECO:0000313" key="4">
    <source>
        <dbReference type="EMBL" id="BCB76206.1"/>
    </source>
</evidence>
<dbReference type="SUPFAM" id="SSF51735">
    <property type="entry name" value="NAD(P)-binding Rossmann-fold domains"/>
    <property type="match status" value="1"/>
</dbReference>
<evidence type="ECO:0000256" key="2">
    <source>
        <dbReference type="ARBA" id="ARBA00023277"/>
    </source>
</evidence>
<evidence type="ECO:0000259" key="3">
    <source>
        <dbReference type="Pfam" id="PF01370"/>
    </source>
</evidence>
<dbReference type="KEGG" id="pfla:Pflav_026160"/>
<dbReference type="RefSeq" id="WP_197938386.1">
    <property type="nucleotide sequence ID" value="NZ_AP022870.1"/>
</dbReference>
<dbReference type="InterPro" id="IPR001509">
    <property type="entry name" value="Epimerase_deHydtase"/>
</dbReference>
<organism evidence="4 5">
    <name type="scientific">Phytohabitans flavus</name>
    <dbReference type="NCBI Taxonomy" id="1076124"/>
    <lineage>
        <taxon>Bacteria</taxon>
        <taxon>Bacillati</taxon>
        <taxon>Actinomycetota</taxon>
        <taxon>Actinomycetes</taxon>
        <taxon>Micromonosporales</taxon>
        <taxon>Micromonosporaceae</taxon>
    </lineage>
</organism>